<proteinExistence type="predicted"/>
<sequence>MTTPNTGGAVRGILGYGAYLPYRRLDRKGIAPVAGTGGGRGTRTVASFDEDTTTLGVEAARNALRDTPGVSPRSLLFATVAPAYADRTNATAIHAALRLDGGVAAIDATGSVRSAAGLLRLALDGGSSALVVGADIRGGLPGSGDESAGGDGASALLVGSAADGAVIAEYLGGASATAEFVDRWRTPGDTRSKLWEEKFGENQYLAAGRQAWTDALKSTGLTADQVDHAVVTGLHARAVASLGRKLGVREGVLADDLAATVGTTGAAHPGVLLASVLDSLAGTAGSAAGKVVAVVVLSDGAEVFLFRTTEALGSYAPTRPVAAQVAGGAPIAYGKFLAWRGTLQVEPPRRPEPARTSSSAAVRSVDWKFGFVGSQDRSSGALHLPPARVSMNGGAVDDMEPIPMAESVGTVKTFTIDRMAYSPSPPVVFAVVDFDGGGRLPIELTDMDADQVAIGDRVELTFRRIGTGDGIHNYFWKARPVRTSPSPSSSAAAQEA</sequence>
<dbReference type="InterPro" id="IPR012340">
    <property type="entry name" value="NA-bd_OB-fold"/>
</dbReference>
<dbReference type="RefSeq" id="WP_358363433.1">
    <property type="nucleotide sequence ID" value="NZ_JBEZFP010000171.1"/>
</dbReference>
<accession>A0ABV3DW19</accession>
<protein>
    <submittedName>
        <fullName evidence="2">OB-fold domain-containing protein</fullName>
    </submittedName>
</protein>
<evidence type="ECO:0000313" key="2">
    <source>
        <dbReference type="EMBL" id="MEU8139374.1"/>
    </source>
</evidence>
<dbReference type="SUPFAM" id="SSF53901">
    <property type="entry name" value="Thiolase-like"/>
    <property type="match status" value="2"/>
</dbReference>
<dbReference type="Pfam" id="PF01796">
    <property type="entry name" value="OB_ChsH2_C"/>
    <property type="match status" value="1"/>
</dbReference>
<name>A0ABV3DW19_9ACTN</name>
<dbReference type="Gene3D" id="3.40.47.10">
    <property type="match status" value="1"/>
</dbReference>
<dbReference type="InterPro" id="IPR016039">
    <property type="entry name" value="Thiolase-like"/>
</dbReference>
<dbReference type="Proteomes" id="UP001551482">
    <property type="component" value="Unassembled WGS sequence"/>
</dbReference>
<evidence type="ECO:0000313" key="3">
    <source>
        <dbReference type="Proteomes" id="UP001551482"/>
    </source>
</evidence>
<keyword evidence="3" id="KW-1185">Reference proteome</keyword>
<reference evidence="2 3" key="1">
    <citation type="submission" date="2024-06" db="EMBL/GenBank/DDBJ databases">
        <title>The Natural Products Discovery Center: Release of the First 8490 Sequenced Strains for Exploring Actinobacteria Biosynthetic Diversity.</title>
        <authorList>
            <person name="Kalkreuter E."/>
            <person name="Kautsar S.A."/>
            <person name="Yang D."/>
            <person name="Bader C.D."/>
            <person name="Teijaro C.N."/>
            <person name="Fluegel L."/>
            <person name="Davis C.M."/>
            <person name="Simpson J.R."/>
            <person name="Lauterbach L."/>
            <person name="Steele A.D."/>
            <person name="Gui C."/>
            <person name="Meng S."/>
            <person name="Li G."/>
            <person name="Viehrig K."/>
            <person name="Ye F."/>
            <person name="Su P."/>
            <person name="Kiefer A.F."/>
            <person name="Nichols A."/>
            <person name="Cepeda A.J."/>
            <person name="Yan W."/>
            <person name="Fan B."/>
            <person name="Jiang Y."/>
            <person name="Adhikari A."/>
            <person name="Zheng C.-J."/>
            <person name="Schuster L."/>
            <person name="Cowan T.M."/>
            <person name="Smanski M.J."/>
            <person name="Chevrette M.G."/>
            <person name="De Carvalho L.P.S."/>
            <person name="Shen B."/>
        </authorList>
    </citation>
    <scope>NUCLEOTIDE SEQUENCE [LARGE SCALE GENOMIC DNA]</scope>
    <source>
        <strain evidence="2 3">NPDC048946</strain>
    </source>
</reference>
<comment type="caution">
    <text evidence="2">The sequence shown here is derived from an EMBL/GenBank/DDBJ whole genome shotgun (WGS) entry which is preliminary data.</text>
</comment>
<dbReference type="InterPro" id="IPR002878">
    <property type="entry name" value="ChsH2_C"/>
</dbReference>
<gene>
    <name evidence="2" type="ORF">AB0C36_38480</name>
</gene>
<organism evidence="2 3">
    <name type="scientific">Streptodolium elevatio</name>
    <dbReference type="NCBI Taxonomy" id="3157996"/>
    <lineage>
        <taxon>Bacteria</taxon>
        <taxon>Bacillati</taxon>
        <taxon>Actinomycetota</taxon>
        <taxon>Actinomycetes</taxon>
        <taxon>Kitasatosporales</taxon>
        <taxon>Streptomycetaceae</taxon>
        <taxon>Streptodolium</taxon>
    </lineage>
</organism>
<dbReference type="SUPFAM" id="SSF50249">
    <property type="entry name" value="Nucleic acid-binding proteins"/>
    <property type="match status" value="1"/>
</dbReference>
<dbReference type="EMBL" id="JBEZFP010000171">
    <property type="protein sequence ID" value="MEU8139374.1"/>
    <property type="molecule type" value="Genomic_DNA"/>
</dbReference>
<evidence type="ECO:0000259" key="1">
    <source>
        <dbReference type="Pfam" id="PF01796"/>
    </source>
</evidence>
<feature type="domain" description="ChsH2 C-terminal OB-fold" evidence="1">
    <location>
        <begin position="408"/>
        <end position="463"/>
    </location>
</feature>